<name>A0A917FMN7_9BACL</name>
<evidence type="ECO:0000313" key="2">
    <source>
        <dbReference type="Proteomes" id="UP000644756"/>
    </source>
</evidence>
<sequence length="61" mass="7187">MPRKVNKLVQYPFQIELHVTQVETREGKGVVIDRHGEWIQVFLPTRNKVVKTSLFLVEKLL</sequence>
<dbReference type="RefSeq" id="WP_188529220.1">
    <property type="nucleotide sequence ID" value="NZ_BMGR01000002.1"/>
</dbReference>
<dbReference type="EMBL" id="BMGR01000002">
    <property type="protein sequence ID" value="GGF92987.1"/>
    <property type="molecule type" value="Genomic_DNA"/>
</dbReference>
<organism evidence="1 2">
    <name type="scientific">Paenibacillus abyssi</name>
    <dbReference type="NCBI Taxonomy" id="1340531"/>
    <lineage>
        <taxon>Bacteria</taxon>
        <taxon>Bacillati</taxon>
        <taxon>Bacillota</taxon>
        <taxon>Bacilli</taxon>
        <taxon>Bacillales</taxon>
        <taxon>Paenibacillaceae</taxon>
        <taxon>Paenibacillus</taxon>
    </lineage>
</organism>
<keyword evidence="2" id="KW-1185">Reference proteome</keyword>
<reference evidence="1" key="2">
    <citation type="submission" date="2020-09" db="EMBL/GenBank/DDBJ databases">
        <authorList>
            <person name="Sun Q."/>
            <person name="Zhou Y."/>
        </authorList>
    </citation>
    <scope>NUCLEOTIDE SEQUENCE</scope>
    <source>
        <strain evidence="1">CGMCC 1.12987</strain>
    </source>
</reference>
<proteinExistence type="predicted"/>
<evidence type="ECO:0000313" key="1">
    <source>
        <dbReference type="EMBL" id="GGF92987.1"/>
    </source>
</evidence>
<reference evidence="1" key="1">
    <citation type="journal article" date="2014" name="Int. J. Syst. Evol. Microbiol.">
        <title>Complete genome sequence of Corynebacterium casei LMG S-19264T (=DSM 44701T), isolated from a smear-ripened cheese.</title>
        <authorList>
            <consortium name="US DOE Joint Genome Institute (JGI-PGF)"/>
            <person name="Walter F."/>
            <person name="Albersmeier A."/>
            <person name="Kalinowski J."/>
            <person name="Ruckert C."/>
        </authorList>
    </citation>
    <scope>NUCLEOTIDE SEQUENCE</scope>
    <source>
        <strain evidence="1">CGMCC 1.12987</strain>
    </source>
</reference>
<dbReference type="AlphaFoldDB" id="A0A917FMN7"/>
<dbReference type="Proteomes" id="UP000644756">
    <property type="component" value="Unassembled WGS sequence"/>
</dbReference>
<gene>
    <name evidence="1" type="ORF">GCM10010916_07930</name>
</gene>
<comment type="caution">
    <text evidence="1">The sequence shown here is derived from an EMBL/GenBank/DDBJ whole genome shotgun (WGS) entry which is preliminary data.</text>
</comment>
<accession>A0A917FMN7</accession>
<protein>
    <submittedName>
        <fullName evidence="1">Uncharacterized protein</fullName>
    </submittedName>
</protein>